<organism evidence="4 5">
    <name type="scientific">Nocardioides silvaticus</name>
    <dbReference type="NCBI Taxonomy" id="2201891"/>
    <lineage>
        <taxon>Bacteria</taxon>
        <taxon>Bacillati</taxon>
        <taxon>Actinomycetota</taxon>
        <taxon>Actinomycetes</taxon>
        <taxon>Propionibacteriales</taxon>
        <taxon>Nocardioidaceae</taxon>
        <taxon>Nocardioides</taxon>
    </lineage>
</organism>
<evidence type="ECO:0000256" key="1">
    <source>
        <dbReference type="ARBA" id="ARBA00006484"/>
    </source>
</evidence>
<evidence type="ECO:0000256" key="2">
    <source>
        <dbReference type="ARBA" id="ARBA00023002"/>
    </source>
</evidence>
<dbReference type="AlphaFoldDB" id="A0A316TLE0"/>
<dbReference type="OrthoDB" id="9775296at2"/>
<proteinExistence type="inferred from homology"/>
<dbReference type="PRINTS" id="PR00080">
    <property type="entry name" value="SDRFAMILY"/>
</dbReference>
<dbReference type="PROSITE" id="PS00061">
    <property type="entry name" value="ADH_SHORT"/>
    <property type="match status" value="1"/>
</dbReference>
<dbReference type="Proteomes" id="UP000245507">
    <property type="component" value="Unassembled WGS sequence"/>
</dbReference>
<dbReference type="InterPro" id="IPR002347">
    <property type="entry name" value="SDR_fam"/>
</dbReference>
<name>A0A316TLE0_9ACTN</name>
<dbReference type="EMBL" id="QGDD01000002">
    <property type="protein sequence ID" value="PWN03845.1"/>
    <property type="molecule type" value="Genomic_DNA"/>
</dbReference>
<keyword evidence="5" id="KW-1185">Reference proteome</keyword>
<evidence type="ECO:0000313" key="5">
    <source>
        <dbReference type="Proteomes" id="UP000245507"/>
    </source>
</evidence>
<dbReference type="InterPro" id="IPR036291">
    <property type="entry name" value="NAD(P)-bd_dom_sf"/>
</dbReference>
<dbReference type="PANTHER" id="PTHR43008:SF4">
    <property type="entry name" value="CHAIN DEHYDROGENASE, PUTATIVE (AFU_ORTHOLOGUE AFUA_4G08710)-RELATED"/>
    <property type="match status" value="1"/>
</dbReference>
<dbReference type="PANTHER" id="PTHR43008">
    <property type="entry name" value="BENZIL REDUCTASE"/>
    <property type="match status" value="1"/>
</dbReference>
<dbReference type="InterPro" id="IPR020904">
    <property type="entry name" value="Sc_DH/Rdtase_CS"/>
</dbReference>
<dbReference type="PRINTS" id="PR00081">
    <property type="entry name" value="GDHRDH"/>
</dbReference>
<evidence type="ECO:0000256" key="3">
    <source>
        <dbReference type="RuleBase" id="RU000363"/>
    </source>
</evidence>
<comment type="similarity">
    <text evidence="1 3">Belongs to the short-chain dehydrogenases/reductases (SDR) family.</text>
</comment>
<dbReference type="Gene3D" id="3.40.50.720">
    <property type="entry name" value="NAD(P)-binding Rossmann-like Domain"/>
    <property type="match status" value="1"/>
</dbReference>
<gene>
    <name evidence="4" type="ORF">DJ010_07200</name>
</gene>
<protein>
    <submittedName>
        <fullName evidence="4">Short-chain dehydrogenase</fullName>
    </submittedName>
</protein>
<sequence length="252" mass="26810">MVDMKKTALITGGSAGLGRALVAALSSRDWHVITDGRDRDRLARLRDLPGADHVTAIPGDVTDADHRDALRAAVDGRGRLDLLVHNASVLGPATGDTRHRLLADTTPEDLQHVWRHNVGAPLVLTSLLLPTLAASHGVLLSISSDAAVQHYPGWGLYSASKAGLDHVTLTFAAENDAITAYAVDPGDMRTQMHQDWFPGEDISDRPLPETVVPHLLALLASRPPSGRYRAADFPALRSTTTDAEAGDLGAVV</sequence>
<dbReference type="Pfam" id="PF00106">
    <property type="entry name" value="adh_short"/>
    <property type="match status" value="1"/>
</dbReference>
<comment type="caution">
    <text evidence="4">The sequence shown here is derived from an EMBL/GenBank/DDBJ whole genome shotgun (WGS) entry which is preliminary data.</text>
</comment>
<accession>A0A316TLE0</accession>
<keyword evidence="2" id="KW-0560">Oxidoreductase</keyword>
<dbReference type="SUPFAM" id="SSF51735">
    <property type="entry name" value="NAD(P)-binding Rossmann-fold domains"/>
    <property type="match status" value="1"/>
</dbReference>
<reference evidence="4 5" key="1">
    <citation type="submission" date="2018-05" db="EMBL/GenBank/DDBJ databases">
        <title>Nocardioides silvaticus genome.</title>
        <authorList>
            <person name="Li C."/>
            <person name="Wang G."/>
        </authorList>
    </citation>
    <scope>NUCLEOTIDE SEQUENCE [LARGE SCALE GENOMIC DNA]</scope>
    <source>
        <strain evidence="4 5">CCTCC AB 2018079</strain>
    </source>
</reference>
<evidence type="ECO:0000313" key="4">
    <source>
        <dbReference type="EMBL" id="PWN03845.1"/>
    </source>
</evidence>
<dbReference type="GO" id="GO:0050664">
    <property type="term" value="F:oxidoreductase activity, acting on NAD(P)H, oxygen as acceptor"/>
    <property type="evidence" value="ECO:0007669"/>
    <property type="project" value="TreeGrafter"/>
</dbReference>